<gene>
    <name evidence="3" type="ORF">BK022_22475</name>
    <name evidence="4" type="ORF">KEC54_22145</name>
</gene>
<dbReference type="InterPro" id="IPR035093">
    <property type="entry name" value="RelE/ParE_toxin_dom_sf"/>
</dbReference>
<comment type="similarity">
    <text evidence="1">Belongs to the RelE toxin family.</text>
</comment>
<dbReference type="Proteomes" id="UP001223720">
    <property type="component" value="Chromosome"/>
</dbReference>
<organism evidence="3 5">
    <name type="scientific">Methylorubrum extorquens</name>
    <name type="common">Methylobacterium dichloromethanicum</name>
    <name type="synonym">Methylobacterium extorquens</name>
    <dbReference type="NCBI Taxonomy" id="408"/>
    <lineage>
        <taxon>Bacteria</taxon>
        <taxon>Pseudomonadati</taxon>
        <taxon>Pseudomonadota</taxon>
        <taxon>Alphaproteobacteria</taxon>
        <taxon>Hyphomicrobiales</taxon>
        <taxon>Methylobacteriaceae</taxon>
        <taxon>Methylorubrum</taxon>
    </lineage>
</organism>
<dbReference type="EMBL" id="CP073633">
    <property type="protein sequence ID" value="WHQ69017.1"/>
    <property type="molecule type" value="Genomic_DNA"/>
</dbReference>
<dbReference type="RefSeq" id="WP_056113174.1">
    <property type="nucleotide sequence ID" value="NZ_CP073633.1"/>
</dbReference>
<protein>
    <submittedName>
        <fullName evidence="3">Stabilization protein</fullName>
    </submittedName>
    <submittedName>
        <fullName evidence="4">Type II toxin-antitoxin system RelE/ParE family toxin</fullName>
    </submittedName>
</protein>
<keyword evidence="2" id="KW-1277">Toxin-antitoxin system</keyword>
<reference evidence="4" key="2">
    <citation type="journal article" date="2022" name="Biotechnol. Bioprocess Eng.">
        <title>Pan-genome Analysis Reveals Comparative Genomic Features of Central Metabolic Pathways in Methylorubrum extorquens.</title>
        <authorList>
            <person name="Lee G.M."/>
            <person name="Scott-Nevros Z.K."/>
            <person name="Lee S.-M."/>
            <person name="Kim D."/>
        </authorList>
    </citation>
    <scope>NUCLEOTIDE SEQUENCE</scope>
    <source>
        <strain evidence="4">ATCC 55366</strain>
    </source>
</reference>
<dbReference type="Proteomes" id="UP000180215">
    <property type="component" value="Unassembled WGS sequence"/>
</dbReference>
<evidence type="ECO:0000313" key="4">
    <source>
        <dbReference type="EMBL" id="WHQ69017.1"/>
    </source>
</evidence>
<dbReference type="EMBL" id="MNAO01000380">
    <property type="protein sequence ID" value="OHV14964.1"/>
    <property type="molecule type" value="Genomic_DNA"/>
</dbReference>
<dbReference type="PANTHER" id="PTHR33755:SF8">
    <property type="entry name" value="TOXIN PARE2"/>
    <property type="match status" value="1"/>
</dbReference>
<dbReference type="Gene3D" id="3.30.2310.20">
    <property type="entry name" value="RelE-like"/>
    <property type="match status" value="1"/>
</dbReference>
<dbReference type="Pfam" id="PF05016">
    <property type="entry name" value="ParE_toxin"/>
    <property type="match status" value="1"/>
</dbReference>
<sequence>MKLRLTRPAARQLDQALAYIAQHNPQGANHVQARLQDLMLLLLQHPFAGQATARRGVRRIVASPYPYVLTYRIGNGEIIIRSVRHTARRPLP</sequence>
<accession>A0A1S1P4W7</accession>
<proteinExistence type="inferred from homology"/>
<evidence type="ECO:0000256" key="1">
    <source>
        <dbReference type="ARBA" id="ARBA00006226"/>
    </source>
</evidence>
<evidence type="ECO:0000313" key="3">
    <source>
        <dbReference type="EMBL" id="OHV14964.1"/>
    </source>
</evidence>
<dbReference type="PANTHER" id="PTHR33755">
    <property type="entry name" value="TOXIN PARE1-RELATED"/>
    <property type="match status" value="1"/>
</dbReference>
<evidence type="ECO:0000313" key="5">
    <source>
        <dbReference type="Proteomes" id="UP000180215"/>
    </source>
</evidence>
<dbReference type="AlphaFoldDB" id="A0A1S1P4W7"/>
<reference evidence="3 5" key="1">
    <citation type="submission" date="2016-10" db="EMBL/GenBank/DDBJ databases">
        <title>Draft genome sequence of Methylobacterium extorquens CP3, a seed endophyte of Crotalaria pumila with plant growth-promoting and metal tolerance properties.</title>
        <authorList>
            <person name="Sanchez-Lopez A.S."/>
            <person name="Van Hamme J.D."/>
            <person name="Thijs S."/>
            <person name="Mcammond B.M."/>
            <person name="Stevens V."/>
            <person name="Gonzalez-Chavez M.D.C."/>
            <person name="Vangronsveld J."/>
        </authorList>
    </citation>
    <scope>NUCLEOTIDE SEQUENCE [LARGE SCALE GENOMIC DNA]</scope>
    <source>
        <strain evidence="3 5">CP3</strain>
    </source>
</reference>
<evidence type="ECO:0000256" key="2">
    <source>
        <dbReference type="ARBA" id="ARBA00022649"/>
    </source>
</evidence>
<name>A0A1S1P4W7_METEX</name>
<dbReference type="InterPro" id="IPR007712">
    <property type="entry name" value="RelE/ParE_toxin"/>
</dbReference>
<dbReference type="InterPro" id="IPR051803">
    <property type="entry name" value="TA_system_RelE-like_toxin"/>
</dbReference>